<organism evidence="1">
    <name type="scientific">marine sediment metagenome</name>
    <dbReference type="NCBI Taxonomy" id="412755"/>
    <lineage>
        <taxon>unclassified sequences</taxon>
        <taxon>metagenomes</taxon>
        <taxon>ecological metagenomes</taxon>
    </lineage>
</organism>
<evidence type="ECO:0000313" key="1">
    <source>
        <dbReference type="EMBL" id="GAH27082.1"/>
    </source>
</evidence>
<feature type="non-terminal residue" evidence="1">
    <location>
        <position position="1"/>
    </location>
</feature>
<gene>
    <name evidence="1" type="ORF">S01H4_65596</name>
</gene>
<accession>X1E3H1</accession>
<feature type="non-terminal residue" evidence="1">
    <location>
        <position position="101"/>
    </location>
</feature>
<comment type="caution">
    <text evidence="1">The sequence shown here is derived from an EMBL/GenBank/DDBJ whole genome shotgun (WGS) entry which is preliminary data.</text>
</comment>
<proteinExistence type="predicted"/>
<sequence>EIDDNDLLESMKASFNIVNVQTVNRSLYFKSWYSGIGINRLLLNYTNDRYSVHEYSSTSSGVNYMLDQHLIVKEFNFIVSDANLSELTNNTITGYSRDIKF</sequence>
<protein>
    <submittedName>
        <fullName evidence="1">Uncharacterized protein</fullName>
    </submittedName>
</protein>
<name>X1E3H1_9ZZZZ</name>
<reference evidence="1" key="1">
    <citation type="journal article" date="2014" name="Front. Microbiol.">
        <title>High frequency of phylogenetically diverse reductive dehalogenase-homologous genes in deep subseafloor sedimentary metagenomes.</title>
        <authorList>
            <person name="Kawai M."/>
            <person name="Futagami T."/>
            <person name="Toyoda A."/>
            <person name="Takaki Y."/>
            <person name="Nishi S."/>
            <person name="Hori S."/>
            <person name="Arai W."/>
            <person name="Tsubouchi T."/>
            <person name="Morono Y."/>
            <person name="Uchiyama I."/>
            <person name="Ito T."/>
            <person name="Fujiyama A."/>
            <person name="Inagaki F."/>
            <person name="Takami H."/>
        </authorList>
    </citation>
    <scope>NUCLEOTIDE SEQUENCE</scope>
    <source>
        <strain evidence="1">Expedition CK06-06</strain>
    </source>
</reference>
<dbReference type="EMBL" id="BART01040205">
    <property type="protein sequence ID" value="GAH27082.1"/>
    <property type="molecule type" value="Genomic_DNA"/>
</dbReference>
<dbReference type="AlphaFoldDB" id="X1E3H1"/>